<evidence type="ECO:0000259" key="3">
    <source>
        <dbReference type="PROSITE" id="PS51782"/>
    </source>
</evidence>
<dbReference type="SMART" id="SM00257">
    <property type="entry name" value="LysM"/>
    <property type="match status" value="1"/>
</dbReference>
<dbReference type="Gene3D" id="3.10.350.10">
    <property type="entry name" value="LysM domain"/>
    <property type="match status" value="1"/>
</dbReference>
<feature type="region of interest" description="Disordered" evidence="1">
    <location>
        <begin position="533"/>
        <end position="633"/>
    </location>
</feature>
<keyword evidence="2" id="KW-0812">Transmembrane</keyword>
<keyword evidence="5" id="KW-1185">Reference proteome</keyword>
<feature type="compositionally biased region" description="Low complexity" evidence="1">
    <location>
        <begin position="220"/>
        <end position="256"/>
    </location>
</feature>
<dbReference type="RefSeq" id="WP_071831184.1">
    <property type="nucleotide sequence ID" value="NZ_LSRP01000013.1"/>
</dbReference>
<dbReference type="CDD" id="cd00118">
    <property type="entry name" value="LysM"/>
    <property type="match status" value="1"/>
</dbReference>
<feature type="compositionally biased region" description="Low complexity" evidence="1">
    <location>
        <begin position="599"/>
        <end position="621"/>
    </location>
</feature>
<accession>A0A657LXD9</accession>
<feature type="region of interest" description="Disordered" evidence="1">
    <location>
        <begin position="210"/>
        <end position="256"/>
    </location>
</feature>
<dbReference type="PANTHER" id="PTHR34700">
    <property type="entry name" value="POTASSIUM BINDING PROTEIN KBP"/>
    <property type="match status" value="1"/>
</dbReference>
<dbReference type="AlphaFoldDB" id="A0A657LXD9"/>
<evidence type="ECO:0000313" key="4">
    <source>
        <dbReference type="EMBL" id="OJG00691.1"/>
    </source>
</evidence>
<dbReference type="InterPro" id="IPR018392">
    <property type="entry name" value="LysM"/>
</dbReference>
<protein>
    <submittedName>
        <fullName evidence="4">Peptidoglycan-binding protein LysM</fullName>
    </submittedName>
</protein>
<dbReference type="Pfam" id="PF01476">
    <property type="entry name" value="LysM"/>
    <property type="match status" value="1"/>
</dbReference>
<keyword evidence="2" id="KW-1133">Transmembrane helix</keyword>
<evidence type="ECO:0000313" key="5">
    <source>
        <dbReference type="Proteomes" id="UP000182661"/>
    </source>
</evidence>
<reference evidence="4 5" key="1">
    <citation type="submission" date="2016-02" db="EMBL/GenBank/DDBJ databases">
        <title>Genome sequencing of a beta-galactosidase producing bacteria Rhizobium sp. 59.</title>
        <authorList>
            <person name="Wang D."/>
            <person name="Kot W."/>
            <person name="Qin Y."/>
            <person name="Hansen L."/>
            <person name="Naqvi K."/>
            <person name="Rensing C."/>
        </authorList>
    </citation>
    <scope>NUCLEOTIDE SEQUENCE [LARGE SCALE GENOMIC DNA]</scope>
    <source>
        <strain evidence="4 5">59</strain>
    </source>
</reference>
<evidence type="ECO:0000256" key="1">
    <source>
        <dbReference type="SAM" id="MobiDB-lite"/>
    </source>
</evidence>
<sequence>MLKNKAGWVALIVLAIATVLMVFFVMPNLSGIKDTPVAGTPDVTDAKPADTAAADAKGARPSATAETAEMPADPSVQPATDAKPAETAAVDPTVGWAVPGFDVLRVEPDGSTVIAGSAQPGTKLDIMNGDTVIASTEVGQSGDFAAVFDKPLSAGDYQLTLRSVGDGGASKSSEEVATVSIPKDASGELLAMVSKPGEASRILTTPESMVAASAQAGGDAQPAGTTATETAGATASSDADPASMAQTAPASDTTAADAAAADTTAAATDGANGQAAKAAADATPSEAIVASPAEATTATASDTAAATTPAATTMAGKAEVAVSAVEIEGRKVFVAGRAKPGALVRIYADDILVGEMKADEQGRFVVDGTLDLAVGKHTIRADMLSADGSKVDVRASVPFDRPEGEQVAAVAQSGAAGTMAAFDGGSFDGLRLEAGKALSLLKGLFEGGKVPSAEQLAAARSATEIALNSLADFKVAGTLDETIADMATRTSAAAAEALVMLKAVPQDAASVSAALGKIETAVGSALMPRTDGTGAAADSNAATAASPAQDTATQTPADSATQPPTTEAAQTTQPAAGTDTAAGGQAVEGPAVEGQTVEGQATDGAASSTTTTTASGGQSASEPETVEQAPLQQSKTSVIIRRGDTLWQISRRVYGAGVRYTTIYLANEDQITDPNRILPGQVFGVPDQAMSEQESEVVHRKHLQQAP</sequence>
<feature type="transmembrane region" description="Helical" evidence="2">
    <location>
        <begin position="7"/>
        <end position="26"/>
    </location>
</feature>
<gene>
    <name evidence="4" type="ORF">AX760_09440</name>
</gene>
<name>A0A657LXD9_9HYPH</name>
<evidence type="ECO:0000256" key="2">
    <source>
        <dbReference type="SAM" id="Phobius"/>
    </source>
</evidence>
<dbReference type="InterPro" id="IPR036779">
    <property type="entry name" value="LysM_dom_sf"/>
</dbReference>
<proteinExistence type="predicted"/>
<comment type="caution">
    <text evidence="4">The sequence shown here is derived from an EMBL/GenBank/DDBJ whole genome shotgun (WGS) entry which is preliminary data.</text>
</comment>
<keyword evidence="2" id="KW-0472">Membrane</keyword>
<dbReference type="PROSITE" id="PS51782">
    <property type="entry name" value="LYSM"/>
    <property type="match status" value="1"/>
</dbReference>
<organism evidence="4 5">
    <name type="scientific">Pararhizobium antarcticum</name>
    <dbReference type="NCBI Taxonomy" id="1798805"/>
    <lineage>
        <taxon>Bacteria</taxon>
        <taxon>Pseudomonadati</taxon>
        <taxon>Pseudomonadota</taxon>
        <taxon>Alphaproteobacteria</taxon>
        <taxon>Hyphomicrobiales</taxon>
        <taxon>Rhizobiaceae</taxon>
        <taxon>Rhizobium/Agrobacterium group</taxon>
        <taxon>Pararhizobium</taxon>
    </lineage>
</organism>
<feature type="domain" description="LysM" evidence="3">
    <location>
        <begin position="636"/>
        <end position="685"/>
    </location>
</feature>
<dbReference type="EMBL" id="LSRP01000013">
    <property type="protein sequence ID" value="OJG00691.1"/>
    <property type="molecule type" value="Genomic_DNA"/>
</dbReference>
<dbReference type="PANTHER" id="PTHR34700:SF4">
    <property type="entry name" value="PHAGE-LIKE ELEMENT PBSX PROTEIN XKDP"/>
    <property type="match status" value="1"/>
</dbReference>
<feature type="region of interest" description="Disordered" evidence="1">
    <location>
        <begin position="35"/>
        <end position="88"/>
    </location>
</feature>
<dbReference type="Proteomes" id="UP000182661">
    <property type="component" value="Unassembled WGS sequence"/>
</dbReference>
<feature type="compositionally biased region" description="Low complexity" evidence="1">
    <location>
        <begin position="533"/>
        <end position="585"/>
    </location>
</feature>
<dbReference type="OrthoDB" id="370541at2"/>
<dbReference type="InterPro" id="IPR052196">
    <property type="entry name" value="Bact_Kbp"/>
</dbReference>